<accession>A0ACB9EEW5</accession>
<proteinExistence type="predicted"/>
<organism evidence="1 2">
    <name type="scientific">Arctium lappa</name>
    <name type="common">Greater burdock</name>
    <name type="synonym">Lappa major</name>
    <dbReference type="NCBI Taxonomy" id="4217"/>
    <lineage>
        <taxon>Eukaryota</taxon>
        <taxon>Viridiplantae</taxon>
        <taxon>Streptophyta</taxon>
        <taxon>Embryophyta</taxon>
        <taxon>Tracheophyta</taxon>
        <taxon>Spermatophyta</taxon>
        <taxon>Magnoliopsida</taxon>
        <taxon>eudicotyledons</taxon>
        <taxon>Gunneridae</taxon>
        <taxon>Pentapetalae</taxon>
        <taxon>asterids</taxon>
        <taxon>campanulids</taxon>
        <taxon>Asterales</taxon>
        <taxon>Asteraceae</taxon>
        <taxon>Carduoideae</taxon>
        <taxon>Cardueae</taxon>
        <taxon>Arctiinae</taxon>
        <taxon>Arctium</taxon>
    </lineage>
</organism>
<reference evidence="1 2" key="2">
    <citation type="journal article" date="2022" name="Mol. Ecol. Resour.">
        <title>The genomes of chicory, endive, great burdock and yacon provide insights into Asteraceae paleo-polyploidization history and plant inulin production.</title>
        <authorList>
            <person name="Fan W."/>
            <person name="Wang S."/>
            <person name="Wang H."/>
            <person name="Wang A."/>
            <person name="Jiang F."/>
            <person name="Liu H."/>
            <person name="Zhao H."/>
            <person name="Xu D."/>
            <person name="Zhang Y."/>
        </authorList>
    </citation>
    <scope>NUCLEOTIDE SEQUENCE [LARGE SCALE GENOMIC DNA]</scope>
    <source>
        <strain evidence="2">cv. Niubang</strain>
    </source>
</reference>
<keyword evidence="2" id="KW-1185">Reference proteome</keyword>
<gene>
    <name evidence="1" type="ORF">L6452_05049</name>
</gene>
<reference evidence="2" key="1">
    <citation type="journal article" date="2022" name="Mol. Ecol. Resour.">
        <title>The genomes of chicory, endive, great burdock and yacon provide insights into Asteraceae palaeo-polyploidization history and plant inulin production.</title>
        <authorList>
            <person name="Fan W."/>
            <person name="Wang S."/>
            <person name="Wang H."/>
            <person name="Wang A."/>
            <person name="Jiang F."/>
            <person name="Liu H."/>
            <person name="Zhao H."/>
            <person name="Xu D."/>
            <person name="Zhang Y."/>
        </authorList>
    </citation>
    <scope>NUCLEOTIDE SEQUENCE [LARGE SCALE GENOMIC DNA]</scope>
    <source>
        <strain evidence="2">cv. Niubang</strain>
    </source>
</reference>
<evidence type="ECO:0000313" key="1">
    <source>
        <dbReference type="EMBL" id="KAI3757509.1"/>
    </source>
</evidence>
<protein>
    <submittedName>
        <fullName evidence="1">Uncharacterized protein</fullName>
    </submittedName>
</protein>
<sequence>MAMAIHPPTKTLTEDLSGGARPNAAPNHPKTANTTVIVATITPILNKYDFMNEAANRGTIEPSEKARVDATVACKGFGKLSFSSLDLLSLFIWDNSISSCEKTETNSPIAMLQVAATKTRKPIKIMALMSCLMAPMPIIREAVDTKPS</sequence>
<name>A0ACB9EEW5_ARCLA</name>
<dbReference type="EMBL" id="CM042048">
    <property type="protein sequence ID" value="KAI3757509.1"/>
    <property type="molecule type" value="Genomic_DNA"/>
</dbReference>
<evidence type="ECO:0000313" key="2">
    <source>
        <dbReference type="Proteomes" id="UP001055879"/>
    </source>
</evidence>
<comment type="caution">
    <text evidence="1">The sequence shown here is derived from an EMBL/GenBank/DDBJ whole genome shotgun (WGS) entry which is preliminary data.</text>
</comment>
<dbReference type="Proteomes" id="UP001055879">
    <property type="component" value="Linkage Group LG02"/>
</dbReference>